<dbReference type="AlphaFoldDB" id="A0A410WU18"/>
<keyword evidence="1" id="KW-0472">Membrane</keyword>
<evidence type="ECO:0008006" key="6">
    <source>
        <dbReference type="Google" id="ProtNLM"/>
    </source>
</evidence>
<dbReference type="KEGG" id="pchi:PC41400_09150"/>
<evidence type="ECO:0000313" key="4">
    <source>
        <dbReference type="Proteomes" id="UP000288943"/>
    </source>
</evidence>
<evidence type="ECO:0000313" key="5">
    <source>
        <dbReference type="Proteomes" id="UP001527202"/>
    </source>
</evidence>
<keyword evidence="1" id="KW-0812">Transmembrane</keyword>
<evidence type="ECO:0000313" key="3">
    <source>
        <dbReference type="EMBL" id="QAV17820.1"/>
    </source>
</evidence>
<dbReference type="EMBL" id="CP026520">
    <property type="protein sequence ID" value="QAV17820.1"/>
    <property type="molecule type" value="Genomic_DNA"/>
</dbReference>
<dbReference type="OrthoDB" id="2664847at2"/>
<feature type="transmembrane region" description="Helical" evidence="1">
    <location>
        <begin position="48"/>
        <end position="65"/>
    </location>
</feature>
<reference evidence="2 5" key="2">
    <citation type="submission" date="2022-05" db="EMBL/GenBank/DDBJ databases">
        <title>Genome Sequencing of Bee-Associated Microbes.</title>
        <authorList>
            <person name="Dunlap C."/>
        </authorList>
    </citation>
    <scope>NUCLEOTIDE SEQUENCE [LARGE SCALE GENOMIC DNA]</scope>
    <source>
        <strain evidence="2 5">NRRL B-23120</strain>
    </source>
</reference>
<gene>
    <name evidence="2" type="ORF">M5X16_04065</name>
    <name evidence="3" type="ORF">PC41400_09150</name>
</gene>
<dbReference type="Proteomes" id="UP001527202">
    <property type="component" value="Unassembled WGS sequence"/>
</dbReference>
<protein>
    <recommendedName>
        <fullName evidence="6">DUF3021 domain-containing protein</fullName>
    </recommendedName>
</protein>
<feature type="transmembrane region" description="Helical" evidence="1">
    <location>
        <begin position="12"/>
        <end position="36"/>
    </location>
</feature>
<feature type="transmembrane region" description="Helical" evidence="1">
    <location>
        <begin position="77"/>
        <end position="97"/>
    </location>
</feature>
<dbReference type="Proteomes" id="UP000288943">
    <property type="component" value="Chromosome"/>
</dbReference>
<keyword evidence="5" id="KW-1185">Reference proteome</keyword>
<dbReference type="RefSeq" id="WP_129112466.1">
    <property type="nucleotide sequence ID" value="NZ_CP026520.1"/>
</dbReference>
<proteinExistence type="predicted"/>
<dbReference type="EMBL" id="JAMDMJ010000004">
    <property type="protein sequence ID" value="MCY9594950.1"/>
    <property type="molecule type" value="Genomic_DNA"/>
</dbReference>
<evidence type="ECO:0000256" key="1">
    <source>
        <dbReference type="SAM" id="Phobius"/>
    </source>
</evidence>
<evidence type="ECO:0000313" key="2">
    <source>
        <dbReference type="EMBL" id="MCY9594950.1"/>
    </source>
</evidence>
<reference evidence="3 4" key="1">
    <citation type="submission" date="2018-01" db="EMBL/GenBank/DDBJ databases">
        <title>The whole genome sequencing and assembly of Paenibacillus chitinolyticus KCCM 41400 strain.</title>
        <authorList>
            <person name="Kim J.-Y."/>
            <person name="Park M.-K."/>
            <person name="Lee Y.-J."/>
            <person name="Yi H."/>
            <person name="Bahn Y.-S."/>
            <person name="Kim J.F."/>
            <person name="Lee D.-W."/>
        </authorList>
    </citation>
    <scope>NUCLEOTIDE SEQUENCE [LARGE SCALE GENOMIC DNA]</scope>
    <source>
        <strain evidence="3 4">KCCM 41400</strain>
    </source>
</reference>
<dbReference type="GeneID" id="95374973"/>
<feature type="transmembrane region" description="Helical" evidence="1">
    <location>
        <begin position="103"/>
        <end position="124"/>
    </location>
</feature>
<name>A0A410WU18_9BACL</name>
<sequence>MEKSIKHGELLMHIRFLTLLKYAGVLAVLLIFNLIYRRLVNENLQVDNILYIFGTYMILGIVKYVRSEPMPSKTGHFLVFFLFTLTVFIVDALLLYYENKFEITEPLVMSMIFLVFAFVISILAERISKLEDYESRKGEVA</sequence>
<keyword evidence="1" id="KW-1133">Transmembrane helix</keyword>
<accession>A0A410WU18</accession>
<organism evidence="3 4">
    <name type="scientific">Paenibacillus chitinolyticus</name>
    <dbReference type="NCBI Taxonomy" id="79263"/>
    <lineage>
        <taxon>Bacteria</taxon>
        <taxon>Bacillati</taxon>
        <taxon>Bacillota</taxon>
        <taxon>Bacilli</taxon>
        <taxon>Bacillales</taxon>
        <taxon>Paenibacillaceae</taxon>
        <taxon>Paenibacillus</taxon>
    </lineage>
</organism>